<dbReference type="EMBL" id="PJNI01000019">
    <property type="protein sequence ID" value="PKR79722.1"/>
    <property type="molecule type" value="Genomic_DNA"/>
</dbReference>
<proteinExistence type="predicted"/>
<feature type="coiled-coil region" evidence="1">
    <location>
        <begin position="278"/>
        <end position="315"/>
    </location>
</feature>
<evidence type="ECO:0000313" key="3">
    <source>
        <dbReference type="Proteomes" id="UP000236654"/>
    </source>
</evidence>
<dbReference type="Proteomes" id="UP000236654">
    <property type="component" value="Unassembled WGS sequence"/>
</dbReference>
<protein>
    <submittedName>
        <fullName evidence="2">Uncharacterized protein</fullName>
    </submittedName>
</protein>
<keyword evidence="3" id="KW-1185">Reference proteome</keyword>
<keyword evidence="1" id="KW-0175">Coiled coil</keyword>
<accession>A0A2I0QZG2</accession>
<name>A0A2I0QZG2_9FLAO</name>
<gene>
    <name evidence="2" type="ORF">CW751_13435</name>
</gene>
<sequence>MLCCSTINYAQFNSPWTTNTSNSAQSGYVGVGTSPTANMNTVKPRYNFQVHGVADYNYNGAQTSIMEDSSSQGNGNYQKNYVFPINFGKTARIGITNSVTGIGENDGGLIMMAQKNLSFSNRENGNLTISIPRATMKFDNSSGRVSIGGVSSGNEYGKFNVYTSDNGMSIRVNNALKYALRLKVSTDNNNVIEAYGSDNSVPNFQVTGGGNVYARRYITTLNPFPDYVFQPDYKLRTFAELRTFINTHKHLPNMPTATEVDENGADIGEINRLLVEKVEELTLYVLELEERLSAAESNDTNNESLQKRIEKLEELILELSK</sequence>
<dbReference type="RefSeq" id="WP_101335548.1">
    <property type="nucleotide sequence ID" value="NZ_PJNI01000019.1"/>
</dbReference>
<organism evidence="2 3">
    <name type="scientific">Brumimicrobium salinarum</name>
    <dbReference type="NCBI Taxonomy" id="2058658"/>
    <lineage>
        <taxon>Bacteria</taxon>
        <taxon>Pseudomonadati</taxon>
        <taxon>Bacteroidota</taxon>
        <taxon>Flavobacteriia</taxon>
        <taxon>Flavobacteriales</taxon>
        <taxon>Crocinitomicaceae</taxon>
        <taxon>Brumimicrobium</taxon>
    </lineage>
</organism>
<reference evidence="2 3" key="1">
    <citation type="submission" date="2017-12" db="EMBL/GenBank/DDBJ databases">
        <title>The draft genome sequence of Brumimicrobium saltpan LHR20.</title>
        <authorList>
            <person name="Do Z.-J."/>
            <person name="Luo H.-R."/>
        </authorList>
    </citation>
    <scope>NUCLEOTIDE SEQUENCE [LARGE SCALE GENOMIC DNA]</scope>
    <source>
        <strain evidence="2 3">LHR20</strain>
    </source>
</reference>
<dbReference type="AlphaFoldDB" id="A0A2I0QZG2"/>
<evidence type="ECO:0000256" key="1">
    <source>
        <dbReference type="SAM" id="Coils"/>
    </source>
</evidence>
<evidence type="ECO:0000313" key="2">
    <source>
        <dbReference type="EMBL" id="PKR79722.1"/>
    </source>
</evidence>
<comment type="caution">
    <text evidence="2">The sequence shown here is derived from an EMBL/GenBank/DDBJ whole genome shotgun (WGS) entry which is preliminary data.</text>
</comment>
<dbReference type="OrthoDB" id="9808753at2"/>